<feature type="compositionally biased region" description="Polar residues" evidence="1">
    <location>
        <begin position="93"/>
        <end position="111"/>
    </location>
</feature>
<dbReference type="Proteomes" id="UP000694845">
    <property type="component" value="Unplaced"/>
</dbReference>
<dbReference type="OrthoDB" id="10015025at2759"/>
<gene>
    <name evidence="3" type="primary">LOC110981292</name>
</gene>
<proteinExistence type="predicted"/>
<feature type="region of interest" description="Disordered" evidence="1">
    <location>
        <begin position="66"/>
        <end position="111"/>
    </location>
</feature>
<dbReference type="RefSeq" id="XP_022094453.1">
    <property type="nucleotide sequence ID" value="XM_022238761.1"/>
</dbReference>
<feature type="region of interest" description="Disordered" evidence="1">
    <location>
        <begin position="1"/>
        <end position="31"/>
    </location>
</feature>
<dbReference type="GeneID" id="110981292"/>
<dbReference type="KEGG" id="aplc:110981292"/>
<sequence>MTSQLVQSYIDKENTTSHGTTNGKARFGSVAGRQGIPGKTFSVGSSAIATPRRALGNLSNDATRLASGLGNSQKKPIKSVGGSGVFRKPLGSLSKTPGLSMKNPSSATPSSQMLASKHKIKPQVMAVSSNLVRPTDSYPEIETMHIYQDKEPEFESLPPEDCLSVYLDRLSSLRVPPMPHPQTKAPQGCPTDFSHLQLEANDRFLESGSTDTPVSCFDVDTPLSLDSCIDLPPLDSVDFMDINNILLWDQQGTD</sequence>
<evidence type="ECO:0000313" key="2">
    <source>
        <dbReference type="Proteomes" id="UP000694845"/>
    </source>
</evidence>
<dbReference type="OMA" id="VENMKIF"/>
<keyword evidence="2" id="KW-1185">Reference proteome</keyword>
<protein>
    <submittedName>
        <fullName evidence="3">Uncharacterized protein LOC110981292</fullName>
    </submittedName>
</protein>
<organism evidence="2 3">
    <name type="scientific">Acanthaster planci</name>
    <name type="common">Crown-of-thorns starfish</name>
    <dbReference type="NCBI Taxonomy" id="133434"/>
    <lineage>
        <taxon>Eukaryota</taxon>
        <taxon>Metazoa</taxon>
        <taxon>Echinodermata</taxon>
        <taxon>Eleutherozoa</taxon>
        <taxon>Asterozoa</taxon>
        <taxon>Asteroidea</taxon>
        <taxon>Valvatacea</taxon>
        <taxon>Valvatida</taxon>
        <taxon>Acanthasteridae</taxon>
        <taxon>Acanthaster</taxon>
    </lineage>
</organism>
<name>A0A8B7YMG4_ACAPL</name>
<dbReference type="AlphaFoldDB" id="A0A8B7YMG4"/>
<evidence type="ECO:0000256" key="1">
    <source>
        <dbReference type="SAM" id="MobiDB-lite"/>
    </source>
</evidence>
<accession>A0A8B7YMG4</accession>
<evidence type="ECO:0000313" key="3">
    <source>
        <dbReference type="RefSeq" id="XP_022094453.1"/>
    </source>
</evidence>
<reference evidence="3" key="1">
    <citation type="submission" date="2025-08" db="UniProtKB">
        <authorList>
            <consortium name="RefSeq"/>
        </authorList>
    </citation>
    <scope>IDENTIFICATION</scope>
</reference>